<dbReference type="PANTHER" id="PTHR43581:SF2">
    <property type="entry name" value="EXCINUCLEASE ATPASE SUBUNIT"/>
    <property type="match status" value="1"/>
</dbReference>
<feature type="domain" description="Endonuclease GajA/Old nuclease/RecF-like AAA" evidence="1">
    <location>
        <begin position="1"/>
        <end position="50"/>
    </location>
</feature>
<dbReference type="OrthoDB" id="9815944at2"/>
<evidence type="ECO:0000259" key="2">
    <source>
        <dbReference type="Pfam" id="PF13304"/>
    </source>
</evidence>
<feature type="domain" description="ATPase AAA-type core" evidence="2">
    <location>
        <begin position="198"/>
        <end position="279"/>
    </location>
</feature>
<comment type="caution">
    <text evidence="3">The sequence shown here is derived from an EMBL/GenBank/DDBJ whole genome shotgun (WGS) entry which is preliminary data.</text>
</comment>
<evidence type="ECO:0000313" key="4">
    <source>
        <dbReference type="Proteomes" id="UP000440224"/>
    </source>
</evidence>
<protein>
    <submittedName>
        <fullName evidence="3">AAA family ATPase</fullName>
    </submittedName>
</protein>
<dbReference type="AlphaFoldDB" id="A0A6N7Q436"/>
<dbReference type="SUPFAM" id="SSF52540">
    <property type="entry name" value="P-loop containing nucleoside triphosphate hydrolases"/>
    <property type="match status" value="1"/>
</dbReference>
<keyword evidence="4" id="KW-1185">Reference proteome</keyword>
<proteinExistence type="predicted"/>
<accession>A0A6N7Q436</accession>
<name>A0A6N7Q436_9BACT</name>
<dbReference type="InterPro" id="IPR051396">
    <property type="entry name" value="Bact_Antivir_Def_Nuclease"/>
</dbReference>
<dbReference type="InterPro" id="IPR003959">
    <property type="entry name" value="ATPase_AAA_core"/>
</dbReference>
<dbReference type="Pfam" id="PF13304">
    <property type="entry name" value="AAA_21"/>
    <property type="match status" value="1"/>
</dbReference>
<dbReference type="PANTHER" id="PTHR43581">
    <property type="entry name" value="ATP/GTP PHOSPHATASE"/>
    <property type="match status" value="1"/>
</dbReference>
<dbReference type="Gene3D" id="3.40.50.300">
    <property type="entry name" value="P-loop containing nucleotide triphosphate hydrolases"/>
    <property type="match status" value="2"/>
</dbReference>
<dbReference type="GO" id="GO:0016887">
    <property type="term" value="F:ATP hydrolysis activity"/>
    <property type="evidence" value="ECO:0007669"/>
    <property type="project" value="InterPro"/>
</dbReference>
<dbReference type="InterPro" id="IPR027417">
    <property type="entry name" value="P-loop_NTPase"/>
</dbReference>
<evidence type="ECO:0000259" key="1">
    <source>
        <dbReference type="Pfam" id="PF13175"/>
    </source>
</evidence>
<gene>
    <name evidence="3" type="ORF">GF068_37755</name>
</gene>
<dbReference type="Proteomes" id="UP000440224">
    <property type="component" value="Unassembled WGS sequence"/>
</dbReference>
<organism evidence="3 4">
    <name type="scientific">Polyangium spumosum</name>
    <dbReference type="NCBI Taxonomy" id="889282"/>
    <lineage>
        <taxon>Bacteria</taxon>
        <taxon>Pseudomonadati</taxon>
        <taxon>Myxococcota</taxon>
        <taxon>Polyangia</taxon>
        <taxon>Polyangiales</taxon>
        <taxon>Polyangiaceae</taxon>
        <taxon>Polyangium</taxon>
    </lineage>
</organism>
<dbReference type="InterPro" id="IPR041685">
    <property type="entry name" value="AAA_GajA/Old/RecF-like"/>
</dbReference>
<dbReference type="EMBL" id="WJIE01000019">
    <property type="protein sequence ID" value="MRG97630.1"/>
    <property type="molecule type" value="Genomic_DNA"/>
</dbReference>
<dbReference type="RefSeq" id="WP_153824407.1">
    <property type="nucleotide sequence ID" value="NZ_WJIE01000019.1"/>
</dbReference>
<evidence type="ECO:0000313" key="3">
    <source>
        <dbReference type="EMBL" id="MRG97630.1"/>
    </source>
</evidence>
<reference evidence="3 4" key="1">
    <citation type="submission" date="2019-10" db="EMBL/GenBank/DDBJ databases">
        <title>A soil myxobacterium in the family Polyangiaceae.</title>
        <authorList>
            <person name="Li Y."/>
            <person name="Wang J."/>
        </authorList>
    </citation>
    <scope>NUCLEOTIDE SEQUENCE [LARGE SCALE GENOMIC DNA]</scope>
    <source>
        <strain evidence="3 4">DSM 14734</strain>
    </source>
</reference>
<sequence>MKVTRLGLRNFTVFSDVTFEFAPGVNVFIGENGTGKSHVLKLIYALTEATRRFAARGSLEDGLEPTLPHLVQGMLMGVFQPDALSSFLQTVPGHSTLTLEWERARLEVTLDAGPRSTVTATAEGSIAEVGRPLFIPPREVLSIFPGFVEAWLNRESAFDRTYFDLCVALGLKPLRKGGPKALLDPIEDELGGKVVMQEGRFYLDYGLPMEMPMVAEGDRKLAMIAWLLMNGSLSENAYLLWDEPEANLNPKRARLTSDTAAGLAHAGAQVFLATHDYALTSELSLKVDTGALGAGEAAFHALRRAGEGPSVVAERGEKLAELQNNAILDALASLHAREQEALFADEKAAQ</sequence>
<dbReference type="GO" id="GO:0005524">
    <property type="term" value="F:ATP binding"/>
    <property type="evidence" value="ECO:0007669"/>
    <property type="project" value="InterPro"/>
</dbReference>
<dbReference type="Pfam" id="PF13175">
    <property type="entry name" value="AAA_15"/>
    <property type="match status" value="1"/>
</dbReference>